<comment type="caution">
    <text evidence="2">The sequence shown here is derived from an EMBL/GenBank/DDBJ whole genome shotgun (WGS) entry which is preliminary data.</text>
</comment>
<feature type="region of interest" description="Disordered" evidence="1">
    <location>
        <begin position="1"/>
        <end position="43"/>
    </location>
</feature>
<dbReference type="PATRIC" id="fig|888050.3.peg.1437"/>
<protein>
    <submittedName>
        <fullName evidence="2">Uncharacterized protein</fullName>
    </submittedName>
</protein>
<sequence length="43" mass="4610">MASTRGEDLRASPKEGPDVPSTGTQRIPGFLDERQKKPSRAAA</sequence>
<evidence type="ECO:0000313" key="3">
    <source>
        <dbReference type="Proteomes" id="UP000013015"/>
    </source>
</evidence>
<feature type="compositionally biased region" description="Basic and acidic residues" evidence="1">
    <location>
        <begin position="1"/>
        <end position="17"/>
    </location>
</feature>
<dbReference type="STRING" id="888050.HMPREF9004_1501"/>
<dbReference type="HOGENOM" id="CLU_3228316_0_0_11"/>
<reference evidence="2 3" key="1">
    <citation type="submission" date="2013-03" db="EMBL/GenBank/DDBJ databases">
        <title>Reference genome for the Human Microbiome Project.</title>
        <authorList>
            <person name="Aqrawi P."/>
            <person name="Ayvaz T."/>
            <person name="Bess C."/>
            <person name="Blankenburg K."/>
            <person name="Coyle M."/>
            <person name="Deng J."/>
            <person name="Forbes L."/>
            <person name="Fowler G."/>
            <person name="Francisco L."/>
            <person name="Fu Q."/>
            <person name="Gibbs R."/>
            <person name="Gross S."/>
            <person name="Gubbala S."/>
            <person name="Hale W."/>
            <person name="Hemphill L."/>
            <person name="Highlander S."/>
            <person name="Hirani K."/>
            <person name="Jackson L."/>
            <person name="Jakkamsetti A."/>
            <person name="Javaid M."/>
            <person name="Jayaseelan J.C."/>
            <person name="Jiang H."/>
            <person name="Joshi V."/>
            <person name="Korchina V."/>
            <person name="Kovar C."/>
            <person name="Lara F."/>
            <person name="Lee S."/>
            <person name="Liu Y."/>
            <person name="Mata R."/>
            <person name="Mathew T."/>
            <person name="Munidasa M."/>
            <person name="Muzny D."/>
            <person name="Nazareth L."/>
            <person name="Ngo R."/>
            <person name="Nguyen L."/>
            <person name="Nguyen N."/>
            <person name="Okwuonu G."/>
            <person name="Ongeri F."/>
            <person name="Palculict T."/>
            <person name="Patil S."/>
            <person name="Petrosino J."/>
            <person name="Pham C."/>
            <person name="Pham P."/>
            <person name="Pu L.-L."/>
            <person name="Qin X."/>
            <person name="Qu J."/>
            <person name="Reid J."/>
            <person name="Ross M."/>
            <person name="Ruth R."/>
            <person name="Saada N."/>
            <person name="San Lucas F."/>
            <person name="Santibanez J."/>
            <person name="Shang Y."/>
            <person name="Simmons D."/>
            <person name="Song X.-Z."/>
            <person name="Tang L.-Y."/>
            <person name="Thornton R."/>
            <person name="Warren J."/>
            <person name="Weissenberger G."/>
            <person name="Wilczek-Boney K."/>
            <person name="Worley K."/>
            <person name="Youmans B."/>
            <person name="Zhang J."/>
            <person name="Zhang L."/>
            <person name="Zhao Z."/>
            <person name="Zhou C."/>
            <person name="Zhu D."/>
            <person name="Zhu Y."/>
        </authorList>
    </citation>
    <scope>NUCLEOTIDE SEQUENCE [LARGE SCALE GENOMIC DNA]</scope>
    <source>
        <strain evidence="2 3">F0333</strain>
    </source>
</reference>
<organism evidence="2 3">
    <name type="scientific">Schaalia cardiffensis F0333</name>
    <dbReference type="NCBI Taxonomy" id="888050"/>
    <lineage>
        <taxon>Bacteria</taxon>
        <taxon>Bacillati</taxon>
        <taxon>Actinomycetota</taxon>
        <taxon>Actinomycetes</taxon>
        <taxon>Actinomycetales</taxon>
        <taxon>Actinomycetaceae</taxon>
        <taxon>Schaalia</taxon>
    </lineage>
</organism>
<dbReference type="Proteomes" id="UP000013015">
    <property type="component" value="Unassembled WGS sequence"/>
</dbReference>
<accession>N6X1C9</accession>
<name>N6X1C9_9ACTO</name>
<dbReference type="AlphaFoldDB" id="N6X1C9"/>
<keyword evidence="3" id="KW-1185">Reference proteome</keyword>
<proteinExistence type="predicted"/>
<evidence type="ECO:0000313" key="2">
    <source>
        <dbReference type="EMBL" id="ENO17591.1"/>
    </source>
</evidence>
<dbReference type="EMBL" id="AQHZ01000024">
    <property type="protein sequence ID" value="ENO17591.1"/>
    <property type="molecule type" value="Genomic_DNA"/>
</dbReference>
<gene>
    <name evidence="2" type="ORF">HMPREF9004_1501</name>
</gene>
<evidence type="ECO:0000256" key="1">
    <source>
        <dbReference type="SAM" id="MobiDB-lite"/>
    </source>
</evidence>